<comment type="caution">
    <text evidence="6">The sequence shown here is derived from an EMBL/GenBank/DDBJ whole genome shotgun (WGS) entry which is preliminary data.</text>
</comment>
<dbReference type="Gene3D" id="3.60.21.10">
    <property type="match status" value="1"/>
</dbReference>
<evidence type="ECO:0000256" key="4">
    <source>
        <dbReference type="ARBA" id="ARBA00025742"/>
    </source>
</evidence>
<evidence type="ECO:0000259" key="5">
    <source>
        <dbReference type="Pfam" id="PF00149"/>
    </source>
</evidence>
<reference evidence="6" key="1">
    <citation type="submission" date="2022-03" db="EMBL/GenBank/DDBJ databases">
        <title>Draft Genome Sequence of Firmicute Strain S0AB, a Heterotrophic Iron/Sulfur-Oxidizing Extreme Acidophile.</title>
        <authorList>
            <person name="Vergara E."/>
            <person name="Pakostova E."/>
            <person name="Johnson D.B."/>
            <person name="Holmes D.S."/>
        </authorList>
    </citation>
    <scope>NUCLEOTIDE SEQUENCE</scope>
    <source>
        <strain evidence="6">S0AB</strain>
    </source>
</reference>
<evidence type="ECO:0000313" key="6">
    <source>
        <dbReference type="EMBL" id="MCI0183059.1"/>
    </source>
</evidence>
<dbReference type="EC" id="3.1.4.53" evidence="6"/>
<sequence length="265" mass="30215">MTRRIAVIGDVHYSLTNSLHGEDRKLFYHGLLDVFFSTKADLHVALGDISHNGTHEEWEEFISLAKHLAAKHNCNFQLIIGNHDTLHYTKSEIVALTKQPLYSMIEWQDLRIILLDTTKECSPLDWGGEIDEVQLQWLRSLRTHPSKVTAIFAHHPFPNTTSGSHEVMMSLAEPYEIYSELSQSNCRVIYINGHNHTHSVFADATLWPKWTFVQAASILSSPSFLLIDIALGQFRSSTIVIDDPAIHSAAYRLRHDMSHYHHPSI</sequence>
<dbReference type="GO" id="GO:0004115">
    <property type="term" value="F:3',5'-cyclic-AMP phosphodiesterase activity"/>
    <property type="evidence" value="ECO:0007669"/>
    <property type="project" value="UniProtKB-EC"/>
</dbReference>
<organism evidence="6 7">
    <name type="scientific">Sulfoacidibacillus ferrooxidans</name>
    <dbReference type="NCBI Taxonomy" id="2005001"/>
    <lineage>
        <taxon>Bacteria</taxon>
        <taxon>Bacillati</taxon>
        <taxon>Bacillota</taxon>
        <taxon>Bacilli</taxon>
        <taxon>Bacillales</taxon>
        <taxon>Alicyclobacillaceae</taxon>
        <taxon>Sulfoacidibacillus</taxon>
    </lineage>
</organism>
<dbReference type="EMBL" id="JALBUF010000003">
    <property type="protein sequence ID" value="MCI0183059.1"/>
    <property type="molecule type" value="Genomic_DNA"/>
</dbReference>
<proteinExistence type="inferred from homology"/>
<dbReference type="GO" id="GO:0046872">
    <property type="term" value="F:metal ion binding"/>
    <property type="evidence" value="ECO:0007669"/>
    <property type="project" value="UniProtKB-KW"/>
</dbReference>
<evidence type="ECO:0000256" key="3">
    <source>
        <dbReference type="ARBA" id="ARBA00023004"/>
    </source>
</evidence>
<keyword evidence="2 6" id="KW-0378">Hydrolase</keyword>
<comment type="similarity">
    <text evidence="4">Belongs to the cyclic nucleotide phosphodiesterase class-III family.</text>
</comment>
<dbReference type="InterPro" id="IPR050884">
    <property type="entry name" value="CNP_phosphodiesterase-III"/>
</dbReference>
<dbReference type="RefSeq" id="WP_241712831.1">
    <property type="nucleotide sequence ID" value="NZ_JALBUF010000003.1"/>
</dbReference>
<dbReference type="InterPro" id="IPR029052">
    <property type="entry name" value="Metallo-depent_PP-like"/>
</dbReference>
<accession>A0A9X1V867</accession>
<dbReference type="Pfam" id="PF00149">
    <property type="entry name" value="Metallophos"/>
    <property type="match status" value="1"/>
</dbReference>
<protein>
    <submittedName>
        <fullName evidence="6">3',5'-cyclic adenosine monophosphate phosphodiesterase CpdA</fullName>
        <ecNumber evidence="6">3.1.4.53</ecNumber>
    </submittedName>
</protein>
<feature type="domain" description="Calcineurin-like phosphoesterase" evidence="5">
    <location>
        <begin position="4"/>
        <end position="197"/>
    </location>
</feature>
<dbReference type="PANTHER" id="PTHR42988:SF2">
    <property type="entry name" value="CYCLIC NUCLEOTIDE PHOSPHODIESTERASE CBUA0032-RELATED"/>
    <property type="match status" value="1"/>
</dbReference>
<evidence type="ECO:0000313" key="7">
    <source>
        <dbReference type="Proteomes" id="UP001139263"/>
    </source>
</evidence>
<dbReference type="AlphaFoldDB" id="A0A9X1V867"/>
<dbReference type="InterPro" id="IPR004843">
    <property type="entry name" value="Calcineurin-like_PHP"/>
</dbReference>
<dbReference type="Proteomes" id="UP001139263">
    <property type="component" value="Unassembled WGS sequence"/>
</dbReference>
<name>A0A9X1V867_9BACL</name>
<keyword evidence="1" id="KW-0479">Metal-binding</keyword>
<dbReference type="SUPFAM" id="SSF56300">
    <property type="entry name" value="Metallo-dependent phosphatases"/>
    <property type="match status" value="1"/>
</dbReference>
<evidence type="ECO:0000256" key="1">
    <source>
        <dbReference type="ARBA" id="ARBA00022723"/>
    </source>
</evidence>
<gene>
    <name evidence="6" type="primary">cpdA_2</name>
    <name evidence="6" type="ORF">MM817_01329</name>
</gene>
<keyword evidence="7" id="KW-1185">Reference proteome</keyword>
<dbReference type="PANTHER" id="PTHR42988">
    <property type="entry name" value="PHOSPHOHYDROLASE"/>
    <property type="match status" value="1"/>
</dbReference>
<evidence type="ECO:0000256" key="2">
    <source>
        <dbReference type="ARBA" id="ARBA00022801"/>
    </source>
</evidence>
<keyword evidence="3" id="KW-0408">Iron</keyword>